<name>A0A246JW67_9SPHN</name>
<dbReference type="Proteomes" id="UP000197361">
    <property type="component" value="Unassembled WGS sequence"/>
</dbReference>
<dbReference type="InterPro" id="IPR036291">
    <property type="entry name" value="NAD(P)-bd_dom_sf"/>
</dbReference>
<comment type="similarity">
    <text evidence="1">Belongs to the short-chain dehydrogenases/reductases (SDR) family.</text>
</comment>
<dbReference type="OrthoDB" id="286404at2"/>
<reference evidence="4 5" key="1">
    <citation type="journal article" date="2010" name="Int. J. Syst. Evol. Microbiol.">
        <title>Sphingopyxis bauzanensis sp. nov., a psychrophilic bacterium isolated from soil.</title>
        <authorList>
            <person name="Zhang D.C."/>
            <person name="Liu H.C."/>
            <person name="Xin Y.H."/>
            <person name="Zhou Y.G."/>
            <person name="Schinner F."/>
            <person name="Margesin R."/>
        </authorList>
    </citation>
    <scope>NUCLEOTIDE SEQUENCE [LARGE SCALE GENOMIC DNA]</scope>
    <source>
        <strain evidence="4 5">DSM 22271</strain>
    </source>
</reference>
<evidence type="ECO:0000313" key="4">
    <source>
        <dbReference type="EMBL" id="OWQ96802.1"/>
    </source>
</evidence>
<keyword evidence="2" id="KW-0521">NADP</keyword>
<dbReference type="FunFam" id="3.40.50.720:FF:000084">
    <property type="entry name" value="Short-chain dehydrogenase reductase"/>
    <property type="match status" value="1"/>
</dbReference>
<proteinExistence type="inferred from homology"/>
<sequence length="289" mass="30762">MALAEPFAVDHPFMPPDTFKDDVILVTGGGTGLGKAMAQMFARHGGRIAIASRKEEHRAAGVAAIEALGGTAIGVALDIRDPEQVTRAFDEIEASLGPVTILINNAAGRFMAPAEDITPNGWRAVTQIVLDGTFFCSQELHRRRLAAGGSGAILNIGATFAWTGGPGSAHSAAAKAAVTNLTQTLGVEWAIDGVRINTLAPGYFPHDDTAAHMKGDWSGEDKRSKQMPAGRVGRLQELAWSAVFLCSPYASYITGHTLVVDGANWLRHRASSAPDFVPVREWARQRPQD</sequence>
<dbReference type="PANTHER" id="PTHR43296">
    <property type="entry name" value="PEROXISOMAL 2,4-DIENOYL-COA REDUCTASE"/>
    <property type="match status" value="1"/>
</dbReference>
<dbReference type="EMBL" id="NISK01000002">
    <property type="protein sequence ID" value="OWQ96802.1"/>
    <property type="molecule type" value="Genomic_DNA"/>
</dbReference>
<evidence type="ECO:0000256" key="2">
    <source>
        <dbReference type="ARBA" id="ARBA00022857"/>
    </source>
</evidence>
<keyword evidence="3" id="KW-0560">Oxidoreductase</keyword>
<protein>
    <submittedName>
        <fullName evidence="4">Short-chain dehydrogenase</fullName>
    </submittedName>
</protein>
<dbReference type="RefSeq" id="WP_088440658.1">
    <property type="nucleotide sequence ID" value="NZ_BMMC01000014.1"/>
</dbReference>
<comment type="caution">
    <text evidence="4">The sequence shown here is derived from an EMBL/GenBank/DDBJ whole genome shotgun (WGS) entry which is preliminary data.</text>
</comment>
<dbReference type="SUPFAM" id="SSF51735">
    <property type="entry name" value="NAD(P)-binding Rossmann-fold domains"/>
    <property type="match status" value="1"/>
</dbReference>
<dbReference type="Gene3D" id="3.40.50.720">
    <property type="entry name" value="NAD(P)-binding Rossmann-like Domain"/>
    <property type="match status" value="1"/>
</dbReference>
<evidence type="ECO:0000256" key="1">
    <source>
        <dbReference type="ARBA" id="ARBA00006484"/>
    </source>
</evidence>
<dbReference type="InterPro" id="IPR002347">
    <property type="entry name" value="SDR_fam"/>
</dbReference>
<evidence type="ECO:0000313" key="5">
    <source>
        <dbReference type="Proteomes" id="UP000197361"/>
    </source>
</evidence>
<dbReference type="PANTHER" id="PTHR43296:SF2">
    <property type="entry name" value="PEROXISOMAL 2,4-DIENOYL-COA REDUCTASE [(3E)-ENOYL-COA-PRODUCING]"/>
    <property type="match status" value="1"/>
</dbReference>
<dbReference type="PRINTS" id="PR00080">
    <property type="entry name" value="SDRFAMILY"/>
</dbReference>
<keyword evidence="5" id="KW-1185">Reference proteome</keyword>
<dbReference type="InterPro" id="IPR045017">
    <property type="entry name" value="DECR2-like"/>
</dbReference>
<dbReference type="Pfam" id="PF13561">
    <property type="entry name" value="adh_short_C2"/>
    <property type="match status" value="1"/>
</dbReference>
<dbReference type="PRINTS" id="PR00081">
    <property type="entry name" value="GDHRDH"/>
</dbReference>
<accession>A0A246JW67</accession>
<dbReference type="GO" id="GO:0008670">
    <property type="term" value="F:2,4-dienoyl-CoA reductase (NADPH) activity"/>
    <property type="evidence" value="ECO:0007669"/>
    <property type="project" value="InterPro"/>
</dbReference>
<dbReference type="AlphaFoldDB" id="A0A246JW67"/>
<organism evidence="4 5">
    <name type="scientific">Sphingopyxis bauzanensis</name>
    <dbReference type="NCBI Taxonomy" id="651663"/>
    <lineage>
        <taxon>Bacteria</taxon>
        <taxon>Pseudomonadati</taxon>
        <taxon>Pseudomonadota</taxon>
        <taxon>Alphaproteobacteria</taxon>
        <taxon>Sphingomonadales</taxon>
        <taxon>Sphingomonadaceae</taxon>
        <taxon>Sphingopyxis</taxon>
    </lineage>
</organism>
<evidence type="ECO:0000256" key="3">
    <source>
        <dbReference type="ARBA" id="ARBA00023002"/>
    </source>
</evidence>
<gene>
    <name evidence="4" type="ORF">CDQ92_06665</name>
</gene>
<dbReference type="GO" id="GO:0009062">
    <property type="term" value="P:fatty acid catabolic process"/>
    <property type="evidence" value="ECO:0007669"/>
    <property type="project" value="InterPro"/>
</dbReference>